<dbReference type="Pfam" id="PF25212">
    <property type="entry name" value="HVO_A0114"/>
    <property type="match status" value="1"/>
</dbReference>
<dbReference type="Proteomes" id="UP001253439">
    <property type="component" value="Unassembled WGS sequence"/>
</dbReference>
<dbReference type="Gene3D" id="1.10.10.10">
    <property type="entry name" value="Winged helix-like DNA-binding domain superfamily/Winged helix DNA-binding domain"/>
    <property type="match status" value="1"/>
</dbReference>
<protein>
    <submittedName>
        <fullName evidence="1">Transcriptional regulator</fullName>
    </submittedName>
</protein>
<reference evidence="1 2" key="1">
    <citation type="submission" date="2022-06" db="EMBL/GenBank/DDBJ databases">
        <title>Haloarcula sp. a new haloarchaeum isolate from saline soil.</title>
        <authorList>
            <person name="Strakova D."/>
            <person name="Galisteo C."/>
            <person name="Sanchez-Porro C."/>
            <person name="Ventosa A."/>
        </authorList>
    </citation>
    <scope>NUCLEOTIDE SEQUENCE [LARGE SCALE GENOMIC DNA]</scope>
    <source>
        <strain evidence="1 2">S1AR25-5A</strain>
    </source>
</reference>
<dbReference type="EMBL" id="JAMQOM010000002">
    <property type="protein sequence ID" value="MDS0220779.1"/>
    <property type="molecule type" value="Genomic_DNA"/>
</dbReference>
<dbReference type="InterPro" id="IPR036388">
    <property type="entry name" value="WH-like_DNA-bd_sf"/>
</dbReference>
<proteinExistence type="predicted"/>
<sequence length="139" mass="15826">MATTGNSDTTDRTLHIRFREGRDDRIEDALAALDRDEAPEPYFEVVYNDPADVHRVTRPKSLELLRAIVQHDPGSIRETARLVDRDVSQVHRNLKELEELHLVELLDDGQSKRPSVWYEAIDIDLPLVSPDTGSDEVTV</sequence>
<organism evidence="1 2">
    <name type="scientific">Haloarcula terrestris</name>
    <dbReference type="NCBI Taxonomy" id="2950533"/>
    <lineage>
        <taxon>Archaea</taxon>
        <taxon>Methanobacteriati</taxon>
        <taxon>Methanobacteriota</taxon>
        <taxon>Stenosarchaea group</taxon>
        <taxon>Halobacteria</taxon>
        <taxon>Halobacteriales</taxon>
        <taxon>Haloarculaceae</taxon>
        <taxon>Haloarcula</taxon>
    </lineage>
</organism>
<dbReference type="SUPFAM" id="SSF46785">
    <property type="entry name" value="Winged helix' DNA-binding domain"/>
    <property type="match status" value="1"/>
</dbReference>
<evidence type="ECO:0000313" key="2">
    <source>
        <dbReference type="Proteomes" id="UP001253439"/>
    </source>
</evidence>
<comment type="caution">
    <text evidence="1">The sequence shown here is derived from an EMBL/GenBank/DDBJ whole genome shotgun (WGS) entry which is preliminary data.</text>
</comment>
<keyword evidence="2" id="KW-1185">Reference proteome</keyword>
<name>A0AAE4EWK6_9EURY</name>
<accession>A0AAE4EWK6</accession>
<dbReference type="RefSeq" id="WP_310895451.1">
    <property type="nucleotide sequence ID" value="NZ_JAMQOM010000002.1"/>
</dbReference>
<dbReference type="AlphaFoldDB" id="A0AAE4EWK6"/>
<dbReference type="InterPro" id="IPR036390">
    <property type="entry name" value="WH_DNA-bd_sf"/>
</dbReference>
<gene>
    <name evidence="1" type="ORF">NDI54_05355</name>
</gene>
<evidence type="ECO:0000313" key="1">
    <source>
        <dbReference type="EMBL" id="MDS0220779.1"/>
    </source>
</evidence>